<sequence>MEFKIADVREKEIDFLLAEEFASSSTFASLFLRKFEAFKDSNFTVKKVYRSHTDSYGESDLEVYLTNDADQRLVLLIENKVAAQFQTNQLQRYKKRGETYLRQDKCDDYKIILVAPKEYSNDFESLEIDACVFYEDLRNWFKEGAVNSHRSKFKIALLKRAIHKAKHGYQLIEDEKASQFWINYWHLVNDVAPVLNMPRPNKKPSGSSFVYFYPPNLLSRLSLIHKFTYGNVDLQISKAANKTGIIRESMSEIITDRIYIQQAGKSAVIRKKVPVLDLNRSVESQSEKAKKCIQEVKSIYEWFLENKELFHHLFEKWA</sequence>
<reference evidence="2" key="1">
    <citation type="journal article" date="2019" name="Int. J. Syst. Evol. Microbiol.">
        <title>The Global Catalogue of Microorganisms (GCM) 10K type strain sequencing project: providing services to taxonomists for standard genome sequencing and annotation.</title>
        <authorList>
            <consortium name="The Broad Institute Genomics Platform"/>
            <consortium name="The Broad Institute Genome Sequencing Center for Infectious Disease"/>
            <person name="Wu L."/>
            <person name="Ma J."/>
        </authorList>
    </citation>
    <scope>NUCLEOTIDE SEQUENCE [LARGE SCALE GENOMIC DNA]</scope>
    <source>
        <strain evidence="2">KCTC 52042</strain>
    </source>
</reference>
<dbReference type="InterPro" id="IPR029470">
    <property type="entry name" value="PDDEXK_4"/>
</dbReference>
<dbReference type="Pfam" id="PF14281">
    <property type="entry name" value="PDDEXK_4"/>
    <property type="match status" value="1"/>
</dbReference>
<protein>
    <submittedName>
        <fullName evidence="1">PD-(D/E)XK nuclease family protein</fullName>
    </submittedName>
</protein>
<dbReference type="EMBL" id="JBHULI010000003">
    <property type="protein sequence ID" value="MFD2531355.1"/>
    <property type="molecule type" value="Genomic_DNA"/>
</dbReference>
<evidence type="ECO:0000313" key="2">
    <source>
        <dbReference type="Proteomes" id="UP001597460"/>
    </source>
</evidence>
<name>A0ABW5JHY2_9BACT</name>
<proteinExistence type="predicted"/>
<accession>A0ABW5JHY2</accession>
<gene>
    <name evidence="1" type="ORF">ACFSVN_02730</name>
</gene>
<evidence type="ECO:0000313" key="1">
    <source>
        <dbReference type="EMBL" id="MFD2531355.1"/>
    </source>
</evidence>
<dbReference type="RefSeq" id="WP_390298248.1">
    <property type="nucleotide sequence ID" value="NZ_JBHULI010000003.1"/>
</dbReference>
<dbReference type="Proteomes" id="UP001597460">
    <property type="component" value="Unassembled WGS sequence"/>
</dbReference>
<comment type="caution">
    <text evidence="1">The sequence shown here is derived from an EMBL/GenBank/DDBJ whole genome shotgun (WGS) entry which is preliminary data.</text>
</comment>
<keyword evidence="2" id="KW-1185">Reference proteome</keyword>
<organism evidence="1 2">
    <name type="scientific">Gracilimonas halophila</name>
    <dbReference type="NCBI Taxonomy" id="1834464"/>
    <lineage>
        <taxon>Bacteria</taxon>
        <taxon>Pseudomonadati</taxon>
        <taxon>Balneolota</taxon>
        <taxon>Balneolia</taxon>
        <taxon>Balneolales</taxon>
        <taxon>Balneolaceae</taxon>
        <taxon>Gracilimonas</taxon>
    </lineage>
</organism>